<dbReference type="EMBL" id="AVPJ01000012">
    <property type="protein sequence ID" value="KGN31297.1"/>
    <property type="molecule type" value="Genomic_DNA"/>
</dbReference>
<protein>
    <recommendedName>
        <fullName evidence="3">CobQ/CobB/MinD/ParA nucleotide binding domain-containing protein</fullName>
    </recommendedName>
</protein>
<dbReference type="PANTHER" id="PTHR43384:SF14">
    <property type="entry name" value="ESX-1 SECRETION-ASSOCIATED PROTEIN ESPI"/>
    <property type="match status" value="1"/>
</dbReference>
<evidence type="ECO:0000313" key="4">
    <source>
        <dbReference type="EMBL" id="KGN31297.1"/>
    </source>
</evidence>
<feature type="compositionally biased region" description="Basic and acidic residues" evidence="1">
    <location>
        <begin position="1"/>
        <end position="10"/>
    </location>
</feature>
<name>A0A0A0J5C3_9MICO</name>
<evidence type="ECO:0000256" key="2">
    <source>
        <dbReference type="SAM" id="Phobius"/>
    </source>
</evidence>
<sequence length="904" mass="96097">MSSTHEKNDVNDVDTGGDPDLSQAMGWRAAEGLQDLGPVQDSGLSSPTYLVRRRDGQVVQLSELLYLVLRGLHPNRSATRIADAVTEAYSRQLTTDGLMHLVTKRLQPLGLADVAPTGDAFTGDPGEPLGASRGADRRALPGEGERAAGASGSGSGKGATVGALPGAEAQQLAPKHPPKAVPLLSLSLRGVIVPERAVPVVAKLLAPLFWPPVVIVALAAVVALDIQLVMNADLANSFTTLLTTPTTMLALFVILTCGGLIHEMGHAAACAYGGGKPGAIGFGVYLLFPAFYTDVTDSYRLNRAGRLRTDLGGLYFNVLTLIPLGALSLATDEPAWLIAVVLMHIEMVQQLVPAVRLDGYYILSDLAGVPDLFARVGPVLRSVRPGAITDPRVAELRPAARRIVIAWVAFVVPTLTAGILWLLWNLPFIVRTNLKAIGVQADLWAAARGGGDLVMVAIASISILLLAVPLLGLSVLLYRLIRTLARLVARPATLRLTRSRRSHSHGPLPTPEVQMDPDTATDTPPTTERDTPDRGAPDRGAAAANGAKVKATSNGQANRKANSKANGKAQAEVTYPRDFSDDEAPDVSTEVPTLNADAFRDDLILPSVAPVPSTGWRRAVYVVSGGSVNPGLSPAEQRELDIESRLRAPIRGSRRIVVMSRKGGVGKTTMTFALGSTFAGLRGDRVIAVDANPDAGNLAHRVAEPNERSITDVLRDRESISSYAQLREYTAQADESRLEVLASDDDPKIGMALGRDDYHDLIDLLDRFYNLIVLDTGTGILDSANQGLLSDADQLVLVLRAGVDGGRAAALTLDWLDQHENSTLVANAVVVINAVRKGVGAPIEPIVDHFSRRCRRVVTIPWDPALEVGAQTHLSALRPITRNSIVEMAAAVSDGFAHHEGTAR</sequence>
<dbReference type="GO" id="GO:0005829">
    <property type="term" value="C:cytosol"/>
    <property type="evidence" value="ECO:0007669"/>
    <property type="project" value="TreeGrafter"/>
</dbReference>
<feature type="transmembrane region" description="Helical" evidence="2">
    <location>
        <begin position="404"/>
        <end position="424"/>
    </location>
</feature>
<evidence type="ECO:0000259" key="3">
    <source>
        <dbReference type="Pfam" id="PF01656"/>
    </source>
</evidence>
<dbReference type="GO" id="GO:0051782">
    <property type="term" value="P:negative regulation of cell division"/>
    <property type="evidence" value="ECO:0007669"/>
    <property type="project" value="TreeGrafter"/>
</dbReference>
<dbReference type="Pfam" id="PF01656">
    <property type="entry name" value="CbiA"/>
    <property type="match status" value="1"/>
</dbReference>
<evidence type="ECO:0000313" key="5">
    <source>
        <dbReference type="Proteomes" id="UP000030002"/>
    </source>
</evidence>
<reference evidence="4 5" key="1">
    <citation type="submission" date="2013-08" db="EMBL/GenBank/DDBJ databases">
        <title>The genome sequence of Knoellia sinensis.</title>
        <authorList>
            <person name="Zhu W."/>
            <person name="Wang G."/>
        </authorList>
    </citation>
    <scope>NUCLEOTIDE SEQUENCE [LARGE SCALE GENOMIC DNA]</scope>
    <source>
        <strain evidence="4 5">KCTC 19936</strain>
    </source>
</reference>
<feature type="compositionally biased region" description="Low complexity" evidence="1">
    <location>
        <begin position="516"/>
        <end position="526"/>
    </location>
</feature>
<feature type="region of interest" description="Disordered" evidence="1">
    <location>
        <begin position="113"/>
        <end position="161"/>
    </location>
</feature>
<dbReference type="OrthoDB" id="4640801at2"/>
<feature type="domain" description="CobQ/CobB/MinD/ParA nucleotide binding" evidence="3">
    <location>
        <begin position="656"/>
        <end position="838"/>
    </location>
</feature>
<dbReference type="STRING" id="1385520.N802_04205"/>
<feature type="transmembrane region" description="Helical" evidence="2">
    <location>
        <begin position="208"/>
        <end position="229"/>
    </location>
</feature>
<dbReference type="Gene3D" id="3.40.50.300">
    <property type="entry name" value="P-loop containing nucleotide triphosphate hydrolases"/>
    <property type="match status" value="1"/>
</dbReference>
<feature type="transmembrane region" description="Helical" evidence="2">
    <location>
        <begin position="453"/>
        <end position="478"/>
    </location>
</feature>
<dbReference type="InterPro" id="IPR050625">
    <property type="entry name" value="ParA/MinD_ATPase"/>
</dbReference>
<organism evidence="4 5">
    <name type="scientific">Knoellia sinensis KCTC 19936</name>
    <dbReference type="NCBI Taxonomy" id="1385520"/>
    <lineage>
        <taxon>Bacteria</taxon>
        <taxon>Bacillati</taxon>
        <taxon>Actinomycetota</taxon>
        <taxon>Actinomycetes</taxon>
        <taxon>Micrococcales</taxon>
        <taxon>Intrasporangiaceae</taxon>
        <taxon>Knoellia</taxon>
    </lineage>
</organism>
<gene>
    <name evidence="4" type="ORF">N802_04205</name>
</gene>
<dbReference type="Proteomes" id="UP000030002">
    <property type="component" value="Unassembled WGS sequence"/>
</dbReference>
<dbReference type="PANTHER" id="PTHR43384">
    <property type="entry name" value="SEPTUM SITE-DETERMINING PROTEIN MIND HOMOLOG, CHLOROPLASTIC-RELATED"/>
    <property type="match status" value="1"/>
</dbReference>
<keyword evidence="2" id="KW-0812">Transmembrane</keyword>
<evidence type="ECO:0000256" key="1">
    <source>
        <dbReference type="SAM" id="MobiDB-lite"/>
    </source>
</evidence>
<dbReference type="eggNOG" id="COG1994">
    <property type="taxonomic scope" value="Bacteria"/>
</dbReference>
<dbReference type="InterPro" id="IPR027417">
    <property type="entry name" value="P-loop_NTPase"/>
</dbReference>
<feature type="region of interest" description="Disordered" evidence="1">
    <location>
        <begin position="1"/>
        <end position="23"/>
    </location>
</feature>
<dbReference type="eggNOG" id="COG0455">
    <property type="taxonomic scope" value="Bacteria"/>
</dbReference>
<dbReference type="GO" id="GO:0005524">
    <property type="term" value="F:ATP binding"/>
    <property type="evidence" value="ECO:0007669"/>
    <property type="project" value="TreeGrafter"/>
</dbReference>
<dbReference type="RefSeq" id="WP_052109971.1">
    <property type="nucleotide sequence ID" value="NZ_AVPJ01000012.1"/>
</dbReference>
<keyword evidence="5" id="KW-1185">Reference proteome</keyword>
<feature type="transmembrane region" description="Helical" evidence="2">
    <location>
        <begin position="274"/>
        <end position="292"/>
    </location>
</feature>
<dbReference type="InterPro" id="IPR002586">
    <property type="entry name" value="CobQ/CobB/MinD/ParA_Nub-bd_dom"/>
</dbReference>
<feature type="compositionally biased region" description="Polar residues" evidence="1">
    <location>
        <begin position="551"/>
        <end position="565"/>
    </location>
</feature>
<feature type="transmembrane region" description="Helical" evidence="2">
    <location>
        <begin position="313"/>
        <end position="330"/>
    </location>
</feature>
<accession>A0A0A0J5C3</accession>
<feature type="region of interest" description="Disordered" evidence="1">
    <location>
        <begin position="498"/>
        <end position="571"/>
    </location>
</feature>
<dbReference type="GO" id="GO:0009898">
    <property type="term" value="C:cytoplasmic side of plasma membrane"/>
    <property type="evidence" value="ECO:0007669"/>
    <property type="project" value="TreeGrafter"/>
</dbReference>
<dbReference type="AlphaFoldDB" id="A0A0A0J5C3"/>
<keyword evidence="2" id="KW-1133">Transmembrane helix</keyword>
<feature type="transmembrane region" description="Helical" evidence="2">
    <location>
        <begin position="241"/>
        <end position="262"/>
    </location>
</feature>
<dbReference type="GO" id="GO:0016887">
    <property type="term" value="F:ATP hydrolysis activity"/>
    <property type="evidence" value="ECO:0007669"/>
    <property type="project" value="TreeGrafter"/>
</dbReference>
<feature type="compositionally biased region" description="Basic and acidic residues" evidence="1">
    <location>
        <begin position="134"/>
        <end position="146"/>
    </location>
</feature>
<comment type="caution">
    <text evidence="4">The sequence shown here is derived from an EMBL/GenBank/DDBJ whole genome shotgun (WGS) entry which is preliminary data.</text>
</comment>
<dbReference type="SUPFAM" id="SSF52540">
    <property type="entry name" value="P-loop containing nucleoside triphosphate hydrolases"/>
    <property type="match status" value="1"/>
</dbReference>
<feature type="compositionally biased region" description="Basic and acidic residues" evidence="1">
    <location>
        <begin position="527"/>
        <end position="537"/>
    </location>
</feature>
<keyword evidence="2" id="KW-0472">Membrane</keyword>
<proteinExistence type="predicted"/>